<gene>
    <name evidence="1" type="ORF">GETHPA_03330</name>
</gene>
<comment type="caution">
    <text evidence="1">The sequence shown here is derived from an EMBL/GenBank/DDBJ whole genome shotgun (WGS) entry which is preliminary data.</text>
</comment>
<sequence length="40" mass="4422">MNSLLSPSCVIRPLRGPAPKATSSRLLCDPHGREEALRYE</sequence>
<evidence type="ECO:0000313" key="2">
    <source>
        <dbReference type="Proteomes" id="UP001165089"/>
    </source>
</evidence>
<organism evidence="1 2">
    <name type="scientific">Geothrix rubra</name>
    <dbReference type="NCBI Taxonomy" id="2927977"/>
    <lineage>
        <taxon>Bacteria</taxon>
        <taxon>Pseudomonadati</taxon>
        <taxon>Acidobacteriota</taxon>
        <taxon>Holophagae</taxon>
        <taxon>Holophagales</taxon>
        <taxon>Holophagaceae</taxon>
        <taxon>Geothrix</taxon>
    </lineage>
</organism>
<accession>A0ABQ5Q230</accession>
<keyword evidence="2" id="KW-1185">Reference proteome</keyword>
<name>A0ABQ5Q230_9BACT</name>
<reference evidence="1 2" key="1">
    <citation type="journal article" date="2023" name="Antonie Van Leeuwenhoek">
        <title>Mesoterricola silvestris gen. nov., sp. nov., Mesoterricola sediminis sp. nov., Geothrix oryzae sp. nov., Geothrix edaphica sp. nov., Geothrix rubra sp. nov., and Geothrix limicola sp. nov., six novel members of Acidobacteriota isolated from soils.</title>
        <authorList>
            <person name="Itoh H."/>
            <person name="Sugisawa Y."/>
            <person name="Mise K."/>
            <person name="Xu Z."/>
            <person name="Kuniyasu M."/>
            <person name="Ushijima N."/>
            <person name="Kawano K."/>
            <person name="Kobayashi E."/>
            <person name="Shiratori Y."/>
            <person name="Masuda Y."/>
            <person name="Senoo K."/>
        </authorList>
    </citation>
    <scope>NUCLEOTIDE SEQUENCE [LARGE SCALE GENOMIC DNA]</scope>
    <source>
        <strain evidence="1 2">Red803</strain>
    </source>
</reference>
<proteinExistence type="predicted"/>
<evidence type="ECO:0000313" key="1">
    <source>
        <dbReference type="EMBL" id="GLH68800.1"/>
    </source>
</evidence>
<protein>
    <submittedName>
        <fullName evidence="1">Uncharacterized protein</fullName>
    </submittedName>
</protein>
<dbReference type="EMBL" id="BSDD01000001">
    <property type="protein sequence ID" value="GLH68800.1"/>
    <property type="molecule type" value="Genomic_DNA"/>
</dbReference>
<dbReference type="Proteomes" id="UP001165089">
    <property type="component" value="Unassembled WGS sequence"/>
</dbReference>